<dbReference type="GO" id="GO:0030170">
    <property type="term" value="F:pyridoxal phosphate binding"/>
    <property type="evidence" value="ECO:0007669"/>
    <property type="project" value="UniProtKB-ARBA"/>
</dbReference>
<dbReference type="Pfam" id="PF01041">
    <property type="entry name" value="DegT_DnrJ_EryC1"/>
    <property type="match status" value="1"/>
</dbReference>
<evidence type="ECO:0000313" key="7">
    <source>
        <dbReference type="Proteomes" id="UP000030661"/>
    </source>
</evidence>
<reference evidence="6" key="1">
    <citation type="journal article" date="2015" name="PeerJ">
        <title>First genomic representation of candidate bacterial phylum KSB3 points to enhanced environmental sensing as a trigger of wastewater bulking.</title>
        <authorList>
            <person name="Sekiguchi Y."/>
            <person name="Ohashi A."/>
            <person name="Parks D.H."/>
            <person name="Yamauchi T."/>
            <person name="Tyson G.W."/>
            <person name="Hugenholtz P."/>
        </authorList>
    </citation>
    <scope>NUCLEOTIDE SEQUENCE [LARGE SCALE GENOMIC DNA]</scope>
</reference>
<dbReference type="InterPro" id="IPR000653">
    <property type="entry name" value="DegT/StrS_aminotransferase"/>
</dbReference>
<dbReference type="PANTHER" id="PTHR30244:SF36">
    <property type="entry name" value="3-OXO-GLUCOSE-6-PHOSPHATE:GLUTAMATE AMINOTRANSFERASE"/>
    <property type="match status" value="1"/>
</dbReference>
<dbReference type="Proteomes" id="UP000030661">
    <property type="component" value="Unassembled WGS sequence"/>
</dbReference>
<protein>
    <submittedName>
        <fullName evidence="6">Pleiotrophic regulatory protein DegT</fullName>
    </submittedName>
</protein>
<dbReference type="FunFam" id="3.40.640.10:FF:000089">
    <property type="entry name" value="Aminotransferase, DegT/DnrJ/EryC1/StrS family"/>
    <property type="match status" value="1"/>
</dbReference>
<dbReference type="GO" id="GO:0008483">
    <property type="term" value="F:transaminase activity"/>
    <property type="evidence" value="ECO:0007669"/>
    <property type="project" value="TreeGrafter"/>
</dbReference>
<comment type="similarity">
    <text evidence="2 5">Belongs to the DegT/DnrJ/EryC1 family.</text>
</comment>
<evidence type="ECO:0000256" key="4">
    <source>
        <dbReference type="PIRSR" id="PIRSR000390-2"/>
    </source>
</evidence>
<organism evidence="6">
    <name type="scientific">Vecturithrix granuli</name>
    <dbReference type="NCBI Taxonomy" id="1499967"/>
    <lineage>
        <taxon>Bacteria</taxon>
        <taxon>Candidatus Moduliflexota</taxon>
        <taxon>Candidatus Vecturitrichia</taxon>
        <taxon>Candidatus Vecturitrichales</taxon>
        <taxon>Candidatus Vecturitrichaceae</taxon>
        <taxon>Candidatus Vecturithrix</taxon>
    </lineage>
</organism>
<sequence length="374" mass="41861">MEVPLLDLQAQYATIRDEIRPVVDQVLESQRFILGPEVEAFEREVAHYCGTNYAIGVSSGTDALLIALMAAKIGNDDEVITTPYTFFATAGSISRIGAAPVFVDIDPKTYNINPALIEEKITAKTRAIIPVHLYGQCAEMTPILELAEKYHLIVIEDAAQAIGAEYGGIPDGKSYRAGNMGTCGCFSFFPSKNLGGFGDGGMVTTNDEAFAKRIKDLRTHGGKDKYRNYLIGMNGRLDALQAAILRVKLRHLDAWSQARRVHAQYYNEAFRLLEIVQIPYTEPGNVHIYNQYILRLPQRDALQTYLNEHHIGNAIYYPIPLHLQECYTHLGYAVGDFPESEKAAQETIALPVYPELSQEQQDYVIETIRKFYQS</sequence>
<gene>
    <name evidence="6" type="ORF">U27_01340</name>
</gene>
<dbReference type="Gene3D" id="3.90.1150.10">
    <property type="entry name" value="Aspartate Aminotransferase, domain 1"/>
    <property type="match status" value="1"/>
</dbReference>
<dbReference type="CDD" id="cd00616">
    <property type="entry name" value="AHBA_syn"/>
    <property type="match status" value="1"/>
</dbReference>
<dbReference type="PANTHER" id="PTHR30244">
    <property type="entry name" value="TRANSAMINASE"/>
    <property type="match status" value="1"/>
</dbReference>
<dbReference type="STRING" id="1499967.U27_01340"/>
<evidence type="ECO:0000256" key="1">
    <source>
        <dbReference type="ARBA" id="ARBA00022898"/>
    </source>
</evidence>
<dbReference type="InterPro" id="IPR015422">
    <property type="entry name" value="PyrdxlP-dep_Trfase_small"/>
</dbReference>
<dbReference type="PIRSF" id="PIRSF000390">
    <property type="entry name" value="PLP_StrS"/>
    <property type="match status" value="1"/>
</dbReference>
<dbReference type="AlphaFoldDB" id="A0A081CA35"/>
<dbReference type="InterPro" id="IPR015421">
    <property type="entry name" value="PyrdxlP-dep_Trfase_major"/>
</dbReference>
<dbReference type="InterPro" id="IPR015424">
    <property type="entry name" value="PyrdxlP-dep_Trfase"/>
</dbReference>
<keyword evidence="7" id="KW-1185">Reference proteome</keyword>
<evidence type="ECO:0000256" key="3">
    <source>
        <dbReference type="PIRSR" id="PIRSR000390-1"/>
    </source>
</evidence>
<dbReference type="GO" id="GO:0000271">
    <property type="term" value="P:polysaccharide biosynthetic process"/>
    <property type="evidence" value="ECO:0007669"/>
    <property type="project" value="TreeGrafter"/>
</dbReference>
<evidence type="ECO:0000256" key="2">
    <source>
        <dbReference type="ARBA" id="ARBA00037999"/>
    </source>
</evidence>
<dbReference type="HOGENOM" id="CLU_033332_6_2_0"/>
<proteinExistence type="inferred from homology"/>
<dbReference type="EMBL" id="DF820479">
    <property type="protein sequence ID" value="GAK61440.1"/>
    <property type="molecule type" value="Genomic_DNA"/>
</dbReference>
<feature type="active site" description="Proton acceptor" evidence="3">
    <location>
        <position position="192"/>
    </location>
</feature>
<evidence type="ECO:0000313" key="6">
    <source>
        <dbReference type="EMBL" id="GAK61440.1"/>
    </source>
</evidence>
<name>A0A081CA35_VECG1</name>
<dbReference type="Gene3D" id="3.40.640.10">
    <property type="entry name" value="Type I PLP-dependent aspartate aminotransferase-like (Major domain)"/>
    <property type="match status" value="1"/>
</dbReference>
<feature type="modified residue" description="N6-(pyridoxal phosphate)lysine" evidence="4">
    <location>
        <position position="192"/>
    </location>
</feature>
<accession>A0A081CA35</accession>
<keyword evidence="1 4" id="KW-0663">Pyridoxal phosphate</keyword>
<dbReference type="eggNOG" id="COG0399">
    <property type="taxonomic scope" value="Bacteria"/>
</dbReference>
<evidence type="ECO:0000256" key="5">
    <source>
        <dbReference type="RuleBase" id="RU004508"/>
    </source>
</evidence>
<dbReference type="SUPFAM" id="SSF53383">
    <property type="entry name" value="PLP-dependent transferases"/>
    <property type="match status" value="1"/>
</dbReference>